<dbReference type="EMBL" id="CP013244">
    <property type="protein sequence ID" value="ANP47475.1"/>
    <property type="molecule type" value="Genomic_DNA"/>
</dbReference>
<dbReference type="KEGG" id="cbot:ATE48_16945"/>
<dbReference type="STRING" id="1759059.ATE48_16945"/>
<reference evidence="1 2" key="1">
    <citation type="submission" date="2015-11" db="EMBL/GenBank/DDBJ databases">
        <title>Whole-Genome Sequence of Candidatus Oderbacter manganicum from the National Park Lower Oder Valley, Germany.</title>
        <authorList>
            <person name="Braun B."/>
            <person name="Liere K."/>
            <person name="Szewzyk U."/>
        </authorList>
    </citation>
    <scope>NUCLEOTIDE SEQUENCE [LARGE SCALE GENOMIC DNA]</scope>
    <source>
        <strain evidence="1 2">OTSz_A_272</strain>
    </source>
</reference>
<dbReference type="Proteomes" id="UP000092498">
    <property type="component" value="Chromosome"/>
</dbReference>
<evidence type="ECO:0000313" key="2">
    <source>
        <dbReference type="Proteomes" id="UP000092498"/>
    </source>
</evidence>
<protein>
    <submittedName>
        <fullName evidence="1">Uncharacterized protein</fullName>
    </submittedName>
</protein>
<organism evidence="1 2">
    <name type="scientific">Candidatus Viadribacter manganicus</name>
    <dbReference type="NCBI Taxonomy" id="1759059"/>
    <lineage>
        <taxon>Bacteria</taxon>
        <taxon>Pseudomonadati</taxon>
        <taxon>Pseudomonadota</taxon>
        <taxon>Alphaproteobacteria</taxon>
        <taxon>Hyphomonadales</taxon>
        <taxon>Hyphomonadaceae</taxon>
        <taxon>Candidatus Viadribacter</taxon>
    </lineage>
</organism>
<dbReference type="InParanoid" id="A0A1B1ALS2"/>
<evidence type="ECO:0000313" key="1">
    <source>
        <dbReference type="EMBL" id="ANP47475.1"/>
    </source>
</evidence>
<sequence>MIVRFTRLNPTHQRLDVERDDGSREGRELETHSTLVHDLVHFALESGGGLSQGFFGALARGASYETEAAIQVEYVA</sequence>
<gene>
    <name evidence="1" type="ORF">ATE48_16945</name>
</gene>
<keyword evidence="2" id="KW-1185">Reference proteome</keyword>
<dbReference type="OrthoDB" id="583519at2"/>
<dbReference type="RefSeq" id="WP_066773645.1">
    <property type="nucleotide sequence ID" value="NZ_CP013244.1"/>
</dbReference>
<name>A0A1B1ALS2_9PROT</name>
<accession>A0A1B1ALS2</accession>
<proteinExistence type="predicted"/>
<dbReference type="AlphaFoldDB" id="A0A1B1ALS2"/>